<dbReference type="InterPro" id="IPR051426">
    <property type="entry name" value="Peflin/Sorcin_CaBP"/>
</dbReference>
<evidence type="ECO:0000256" key="3">
    <source>
        <dbReference type="ARBA" id="ARBA00022723"/>
    </source>
</evidence>
<dbReference type="SUPFAM" id="SSF47473">
    <property type="entry name" value="EF-hand"/>
    <property type="match status" value="1"/>
</dbReference>
<dbReference type="Gene3D" id="1.10.238.10">
    <property type="entry name" value="EF-hand"/>
    <property type="match status" value="1"/>
</dbReference>
<keyword evidence="3" id="KW-0479">Metal-binding</keyword>
<evidence type="ECO:0000313" key="8">
    <source>
        <dbReference type="EMBL" id="KAF7358834.1"/>
    </source>
</evidence>
<dbReference type="InterPro" id="IPR002048">
    <property type="entry name" value="EF_hand_dom"/>
</dbReference>
<dbReference type="InterPro" id="IPR018247">
    <property type="entry name" value="EF_Hand_1_Ca_BS"/>
</dbReference>
<dbReference type="Proteomes" id="UP000623467">
    <property type="component" value="Unassembled WGS sequence"/>
</dbReference>
<feature type="domain" description="EF-hand" evidence="7">
    <location>
        <begin position="642"/>
        <end position="677"/>
    </location>
</feature>
<dbReference type="EMBL" id="JACAZH010000009">
    <property type="protein sequence ID" value="KAF7358834.1"/>
    <property type="molecule type" value="Genomic_DNA"/>
</dbReference>
<feature type="domain" description="EF-hand" evidence="7">
    <location>
        <begin position="575"/>
        <end position="610"/>
    </location>
</feature>
<name>A0A8H6YIF7_9AGAR</name>
<keyword evidence="5" id="KW-0106">Calcium</keyword>
<comment type="caution">
    <text evidence="8">The sequence shown here is derived from an EMBL/GenBank/DDBJ whole genome shotgun (WGS) entry which is preliminary data.</text>
</comment>
<evidence type="ECO:0000259" key="7">
    <source>
        <dbReference type="PROSITE" id="PS50222"/>
    </source>
</evidence>
<dbReference type="SMART" id="SM00054">
    <property type="entry name" value="EFh"/>
    <property type="match status" value="3"/>
</dbReference>
<reference evidence="8" key="1">
    <citation type="submission" date="2020-05" db="EMBL/GenBank/DDBJ databases">
        <title>Mycena genomes resolve the evolution of fungal bioluminescence.</title>
        <authorList>
            <person name="Tsai I.J."/>
        </authorList>
    </citation>
    <scope>NUCLEOTIDE SEQUENCE</scope>
    <source>
        <strain evidence="8">160909Yilan</strain>
    </source>
</reference>
<evidence type="ECO:0000313" key="9">
    <source>
        <dbReference type="Proteomes" id="UP000623467"/>
    </source>
</evidence>
<dbReference type="AlphaFoldDB" id="A0A8H6YIF7"/>
<feature type="region of interest" description="Disordered" evidence="6">
    <location>
        <begin position="1"/>
        <end position="29"/>
    </location>
</feature>
<dbReference type="OrthoDB" id="186625at2759"/>
<evidence type="ECO:0000256" key="4">
    <source>
        <dbReference type="ARBA" id="ARBA00022737"/>
    </source>
</evidence>
<sequence>MPSFQFWGSDKSKPSNKSHAPPDAPEESREAVIYREANERISRQHKQHNTIAVAYAVGSSVDDAIGFIRAVYGTDEGQLFWDTITSNIPVVMEALEKFSQVHPFLAVAYIPIQGIYNQVVLHRDNDKKRTLLFTKILDTMVRLLAKDDLRSTPDGKEKIASRLASICNTMKHDAEECFKVLQHQEKQGIVTKFLKASNWNKDLVNFAERFATTRQEFKFALHLQTAVNTEEIKSDVKERIVSQVWKSQGWDKTATTSKLVLGISHHLVERNRCSKRNGSKWKGRDNEASEKSLPLVDTWMVGYLENKRLYAIRQAFDPDLSGSVSIDDVNNFTQRRPQEWRFTSFPRWVAYWSIGWQIFATEYCLEIEELFRQLSDLTTQVQGESLKSVQDYIDITLPQVTALTSAIERFHCAEGQVELKDRFADYVKAQEVELKTQLEGIEFKISSEETVAQVLDGTRIEEAIFILLALVLRRHVAGMLSGREKGLNSNESRNDADVIVHIIDAVESRYVDLREQTQLSQQVTNVKLTFESMSFGLFKGYLTKNILAKPLPNGETCDKLDGAEEAPLARCPPPGADGKLWYSFILIDKDGSGQITANELQRALLNADWTPFHRSTVTILMTLFDADQSGTIDFHEFAGLWRFIENWKKVFEHFDKDHSGMIEKDELADVLQAKFGWTLSPMVLNQMQRTFASKTTAQTRNSLPGFSLDIFLRVIVIIQQLSEEFAILDSDHEDVIRIGHDQLVHIVLSLLLKLG</sequence>
<keyword evidence="2" id="KW-0963">Cytoplasm</keyword>
<keyword evidence="9" id="KW-1185">Reference proteome</keyword>
<dbReference type="Pfam" id="PF13499">
    <property type="entry name" value="EF-hand_7"/>
    <property type="match status" value="1"/>
</dbReference>
<comment type="subcellular location">
    <subcellularLocation>
        <location evidence="1">Cytoplasm</location>
    </subcellularLocation>
</comment>
<dbReference type="PANTHER" id="PTHR46212:SF3">
    <property type="entry name" value="GH27120P"/>
    <property type="match status" value="1"/>
</dbReference>
<dbReference type="PROSITE" id="PS50222">
    <property type="entry name" value="EF_HAND_2"/>
    <property type="match status" value="2"/>
</dbReference>
<dbReference type="GO" id="GO:0005509">
    <property type="term" value="F:calcium ion binding"/>
    <property type="evidence" value="ECO:0007669"/>
    <property type="project" value="InterPro"/>
</dbReference>
<proteinExistence type="predicted"/>
<evidence type="ECO:0000256" key="6">
    <source>
        <dbReference type="SAM" id="MobiDB-lite"/>
    </source>
</evidence>
<dbReference type="PROSITE" id="PS00018">
    <property type="entry name" value="EF_HAND_1"/>
    <property type="match status" value="2"/>
</dbReference>
<gene>
    <name evidence="8" type="ORF">MSAN_01223000</name>
</gene>
<evidence type="ECO:0000256" key="5">
    <source>
        <dbReference type="ARBA" id="ARBA00022837"/>
    </source>
</evidence>
<protein>
    <submittedName>
        <fullName evidence="8">Programmed cell death protein 6</fullName>
    </submittedName>
</protein>
<dbReference type="PANTHER" id="PTHR46212">
    <property type="entry name" value="PEFLIN"/>
    <property type="match status" value="1"/>
</dbReference>
<dbReference type="GO" id="GO:0005737">
    <property type="term" value="C:cytoplasm"/>
    <property type="evidence" value="ECO:0007669"/>
    <property type="project" value="UniProtKB-SubCell"/>
</dbReference>
<dbReference type="GO" id="GO:0048306">
    <property type="term" value="F:calcium-dependent protein binding"/>
    <property type="evidence" value="ECO:0007669"/>
    <property type="project" value="UniProtKB-ARBA"/>
</dbReference>
<evidence type="ECO:0000256" key="2">
    <source>
        <dbReference type="ARBA" id="ARBA00022490"/>
    </source>
</evidence>
<keyword evidence="4" id="KW-0677">Repeat</keyword>
<dbReference type="InterPro" id="IPR011992">
    <property type="entry name" value="EF-hand-dom_pair"/>
</dbReference>
<organism evidence="8 9">
    <name type="scientific">Mycena sanguinolenta</name>
    <dbReference type="NCBI Taxonomy" id="230812"/>
    <lineage>
        <taxon>Eukaryota</taxon>
        <taxon>Fungi</taxon>
        <taxon>Dikarya</taxon>
        <taxon>Basidiomycota</taxon>
        <taxon>Agaricomycotina</taxon>
        <taxon>Agaricomycetes</taxon>
        <taxon>Agaricomycetidae</taxon>
        <taxon>Agaricales</taxon>
        <taxon>Marasmiineae</taxon>
        <taxon>Mycenaceae</taxon>
        <taxon>Mycena</taxon>
    </lineage>
</organism>
<dbReference type="Pfam" id="PF13405">
    <property type="entry name" value="EF-hand_6"/>
    <property type="match status" value="1"/>
</dbReference>
<accession>A0A8H6YIF7</accession>
<evidence type="ECO:0000256" key="1">
    <source>
        <dbReference type="ARBA" id="ARBA00004496"/>
    </source>
</evidence>